<dbReference type="InterPro" id="IPR003423">
    <property type="entry name" value="OMP_efflux"/>
</dbReference>
<dbReference type="PANTHER" id="PTHR30026:SF20">
    <property type="entry name" value="OUTER MEMBRANE PROTEIN TOLC"/>
    <property type="match status" value="1"/>
</dbReference>
<keyword evidence="5" id="KW-0812">Transmembrane</keyword>
<dbReference type="GO" id="GO:0015562">
    <property type="term" value="F:efflux transmembrane transporter activity"/>
    <property type="evidence" value="ECO:0007669"/>
    <property type="project" value="InterPro"/>
</dbReference>
<keyword evidence="9" id="KW-1185">Reference proteome</keyword>
<evidence type="ECO:0000256" key="2">
    <source>
        <dbReference type="ARBA" id="ARBA00007613"/>
    </source>
</evidence>
<evidence type="ECO:0000313" key="8">
    <source>
        <dbReference type="EMBL" id="MCU7551768.1"/>
    </source>
</evidence>
<dbReference type="Pfam" id="PF02321">
    <property type="entry name" value="OEP"/>
    <property type="match status" value="2"/>
</dbReference>
<keyword evidence="7" id="KW-0998">Cell outer membrane</keyword>
<dbReference type="SUPFAM" id="SSF56954">
    <property type="entry name" value="Outer membrane efflux proteins (OEP)"/>
    <property type="match status" value="1"/>
</dbReference>
<evidence type="ECO:0000256" key="4">
    <source>
        <dbReference type="ARBA" id="ARBA00022452"/>
    </source>
</evidence>
<dbReference type="EMBL" id="JAOTIF010000023">
    <property type="protein sequence ID" value="MCU7551768.1"/>
    <property type="molecule type" value="Genomic_DNA"/>
</dbReference>
<sequence>MRSCLLREVRLIVIIVIKLSIVFATSDLYAQQTNDADSVWSLTRCIAYARQNNLQVTSSRLNEQAIEQDLLLSKAAKYPNLVATATQALGNSNANNFSAGTSNSSFSGSYLLNSAFTLYNGNYLNNDIRQKDLQVKAAQQDVLATENNIILQITQAYLQIILAKENVTYFTNLVQTAQAQTQEATVKFKAGSIAKTELAQLQSQLSSDQYGLVNATNTERQAIFNLKQLLQLPANADFQIEMPDTLHVIADHTSLTDAENAALKQRPEIKSSEIARKAAHYQLLKEVAARKPLLILNSSLASNYSNNLPKDYGSQIDHNIYGRTGLTLSFALFNNRSVKTNIAKAQIASEQSDVDLRNTQTILSQQVEQAYINSLNTQALLDAAQKQLDANEQSFSISQEQLRLGAITAIDFLVQKNLYVQAMQLYLQAKYNAQIAVQVYRFYKGDPIEL</sequence>
<gene>
    <name evidence="8" type="ORF">OCK74_21785</name>
</gene>
<name>A0A9X3BJX5_9BACT</name>
<dbReference type="Gene3D" id="1.20.1600.10">
    <property type="entry name" value="Outer membrane efflux proteins (OEP)"/>
    <property type="match status" value="1"/>
</dbReference>
<dbReference type="InterPro" id="IPR051906">
    <property type="entry name" value="TolC-like"/>
</dbReference>
<evidence type="ECO:0000256" key="6">
    <source>
        <dbReference type="ARBA" id="ARBA00023136"/>
    </source>
</evidence>
<keyword evidence="4" id="KW-1134">Transmembrane beta strand</keyword>
<evidence type="ECO:0000256" key="7">
    <source>
        <dbReference type="ARBA" id="ARBA00023237"/>
    </source>
</evidence>
<comment type="subcellular location">
    <subcellularLocation>
        <location evidence="1">Cell outer membrane</location>
    </subcellularLocation>
</comment>
<evidence type="ECO:0000256" key="5">
    <source>
        <dbReference type="ARBA" id="ARBA00022692"/>
    </source>
</evidence>
<dbReference type="PANTHER" id="PTHR30026">
    <property type="entry name" value="OUTER MEMBRANE PROTEIN TOLC"/>
    <property type="match status" value="1"/>
</dbReference>
<dbReference type="Proteomes" id="UP001155483">
    <property type="component" value="Unassembled WGS sequence"/>
</dbReference>
<dbReference type="GO" id="GO:0015288">
    <property type="term" value="F:porin activity"/>
    <property type="evidence" value="ECO:0007669"/>
    <property type="project" value="TreeGrafter"/>
</dbReference>
<protein>
    <submittedName>
        <fullName evidence="8">TolC family protein</fullName>
    </submittedName>
</protein>
<reference evidence="8" key="1">
    <citation type="submission" date="2022-09" db="EMBL/GenBank/DDBJ databases">
        <authorList>
            <person name="Yuan C."/>
            <person name="Ke Z."/>
        </authorList>
    </citation>
    <scope>NUCLEOTIDE SEQUENCE</scope>
    <source>
        <strain evidence="8">LB-8</strain>
    </source>
</reference>
<keyword evidence="3" id="KW-0813">Transport</keyword>
<comment type="similarity">
    <text evidence="2">Belongs to the outer membrane factor (OMF) (TC 1.B.17) family.</text>
</comment>
<proteinExistence type="inferred from homology"/>
<organism evidence="8 9">
    <name type="scientific">Paraflavisolibacter caeni</name>
    <dbReference type="NCBI Taxonomy" id="2982496"/>
    <lineage>
        <taxon>Bacteria</taxon>
        <taxon>Pseudomonadati</taxon>
        <taxon>Bacteroidota</taxon>
        <taxon>Chitinophagia</taxon>
        <taxon>Chitinophagales</taxon>
        <taxon>Chitinophagaceae</taxon>
        <taxon>Paraflavisolibacter</taxon>
    </lineage>
</organism>
<dbReference type="RefSeq" id="WP_279299206.1">
    <property type="nucleotide sequence ID" value="NZ_JAOTIF010000023.1"/>
</dbReference>
<dbReference type="GO" id="GO:0009279">
    <property type="term" value="C:cell outer membrane"/>
    <property type="evidence" value="ECO:0007669"/>
    <property type="project" value="UniProtKB-SubCell"/>
</dbReference>
<reference evidence="8" key="2">
    <citation type="submission" date="2023-04" db="EMBL/GenBank/DDBJ databases">
        <title>Paracnuella aquatica gen. nov., sp. nov., a member of the family Chitinophagaceae isolated from a hot spring.</title>
        <authorList>
            <person name="Wang C."/>
        </authorList>
    </citation>
    <scope>NUCLEOTIDE SEQUENCE</scope>
    <source>
        <strain evidence="8">LB-8</strain>
    </source>
</reference>
<keyword evidence="6" id="KW-0472">Membrane</keyword>
<dbReference type="AlphaFoldDB" id="A0A9X3BJX5"/>
<comment type="caution">
    <text evidence="8">The sequence shown here is derived from an EMBL/GenBank/DDBJ whole genome shotgun (WGS) entry which is preliminary data.</text>
</comment>
<accession>A0A9X3BJX5</accession>
<evidence type="ECO:0000256" key="1">
    <source>
        <dbReference type="ARBA" id="ARBA00004442"/>
    </source>
</evidence>
<evidence type="ECO:0000313" key="9">
    <source>
        <dbReference type="Proteomes" id="UP001155483"/>
    </source>
</evidence>
<evidence type="ECO:0000256" key="3">
    <source>
        <dbReference type="ARBA" id="ARBA00022448"/>
    </source>
</evidence>
<dbReference type="GO" id="GO:1990281">
    <property type="term" value="C:efflux pump complex"/>
    <property type="evidence" value="ECO:0007669"/>
    <property type="project" value="TreeGrafter"/>
</dbReference>